<gene>
    <name evidence="3" type="ORF">SEUCBS140593_006328</name>
</gene>
<dbReference type="PANTHER" id="PTHR48081:SF8">
    <property type="entry name" value="ALPHA_BETA HYDROLASE FOLD-3 DOMAIN-CONTAINING PROTEIN-RELATED"/>
    <property type="match status" value="1"/>
</dbReference>
<dbReference type="PANTHER" id="PTHR48081">
    <property type="entry name" value="AB HYDROLASE SUPERFAMILY PROTEIN C4A8.06C"/>
    <property type="match status" value="1"/>
</dbReference>
<comment type="caution">
    <text evidence="3">The sequence shown here is derived from an EMBL/GenBank/DDBJ whole genome shotgun (WGS) entry which is preliminary data.</text>
</comment>
<evidence type="ECO:0000259" key="2">
    <source>
        <dbReference type="Pfam" id="PF07859"/>
    </source>
</evidence>
<reference evidence="3 4" key="1">
    <citation type="submission" date="2024-01" db="EMBL/GenBank/DDBJ databases">
        <authorList>
            <person name="Allen C."/>
            <person name="Tagirdzhanova G."/>
        </authorList>
    </citation>
    <scope>NUCLEOTIDE SEQUENCE [LARGE SCALE GENOMIC DNA]</scope>
</reference>
<evidence type="ECO:0000256" key="1">
    <source>
        <dbReference type="ARBA" id="ARBA00022801"/>
    </source>
</evidence>
<dbReference type="InterPro" id="IPR013094">
    <property type="entry name" value="AB_hydrolase_3"/>
</dbReference>
<dbReference type="Pfam" id="PF07859">
    <property type="entry name" value="Abhydrolase_3"/>
    <property type="match status" value="1"/>
</dbReference>
<accession>A0ABP0C3Y0</accession>
<dbReference type="Proteomes" id="UP001642482">
    <property type="component" value="Unassembled WGS sequence"/>
</dbReference>
<evidence type="ECO:0000313" key="3">
    <source>
        <dbReference type="EMBL" id="CAK7226692.1"/>
    </source>
</evidence>
<name>A0ABP0C3Y0_9PEZI</name>
<dbReference type="EMBL" id="CAWUHD010000068">
    <property type="protein sequence ID" value="CAK7226692.1"/>
    <property type="molecule type" value="Genomic_DNA"/>
</dbReference>
<dbReference type="SUPFAM" id="SSF53474">
    <property type="entry name" value="alpha/beta-Hydrolases"/>
    <property type="match status" value="1"/>
</dbReference>
<dbReference type="Gene3D" id="3.40.50.1820">
    <property type="entry name" value="alpha/beta hydrolase"/>
    <property type="match status" value="1"/>
</dbReference>
<evidence type="ECO:0000313" key="4">
    <source>
        <dbReference type="Proteomes" id="UP001642482"/>
    </source>
</evidence>
<protein>
    <recommendedName>
        <fullName evidence="2">Alpha/beta hydrolase fold-3 domain-containing protein</fullName>
    </recommendedName>
</protein>
<keyword evidence="1" id="KW-0378">Hydrolase</keyword>
<feature type="domain" description="Alpha/beta hydrolase fold-3" evidence="2">
    <location>
        <begin position="94"/>
        <end position="303"/>
    </location>
</feature>
<proteinExistence type="predicted"/>
<organism evidence="3 4">
    <name type="scientific">Sporothrix eucalyptigena</name>
    <dbReference type="NCBI Taxonomy" id="1812306"/>
    <lineage>
        <taxon>Eukaryota</taxon>
        <taxon>Fungi</taxon>
        <taxon>Dikarya</taxon>
        <taxon>Ascomycota</taxon>
        <taxon>Pezizomycotina</taxon>
        <taxon>Sordariomycetes</taxon>
        <taxon>Sordariomycetidae</taxon>
        <taxon>Ophiostomatales</taxon>
        <taxon>Ophiostomataceae</taxon>
        <taxon>Sporothrix</taxon>
    </lineage>
</organism>
<sequence>MVKMQSLRCDPEYLEQLKVEIGSLPSEHPPEDDYPARRKMWEQVQVRRNALIPETPNTIVTPYQIPVTGGCKINVYRICPGALLAKSPTGKPAVVFAHGGGMVLGTADYSVKWLAIVAAKCDIEIFSVEYRLAPEWPHPTPAEDCFAALKWVMDNAERFGIDKSRIAVMGESAGGGLMAGVAIMARDRGLHPAIAKQILSSPMIDDRTIKGNPELEKFAVWKYHNNLDAWGALLGGRDKVGAEDTSPYAAAARVKSVAGLPPTYVEIGGLDIFRNEAVQYARRIMDENIDCELHLYPGVGHSFEYIAPYASVSVRATENVYAALRSI</sequence>
<keyword evidence="4" id="KW-1185">Reference proteome</keyword>
<dbReference type="InterPro" id="IPR029058">
    <property type="entry name" value="AB_hydrolase_fold"/>
</dbReference>
<dbReference type="InterPro" id="IPR050300">
    <property type="entry name" value="GDXG_lipolytic_enzyme"/>
</dbReference>